<dbReference type="InterPro" id="IPR000591">
    <property type="entry name" value="DEP_dom"/>
</dbReference>
<evidence type="ECO:0000313" key="4">
    <source>
        <dbReference type="Proteomes" id="UP000324705"/>
    </source>
</evidence>
<sequence length="713" mass="79560">MTNPSIPSLLVSFPRNMEDGDKDVIKTSVSEESPNPGEKDVIKTSVSEESPNPGEKGEDEGDLSRKTEMLGVKETVNSMSENSSYEVKGQIHGGDNPEKDLNEQMDKSRSPDAMEPIDSDQTVKEILEEEKSEEPVFDGTEIPEMEQMRRSSDQSVELDSKAQQGSVINERAAAIGNFVKEKGAIAVSTFIRRLSGRKDENDLPVEDDKNDGSASGNGKKTVSDYGIKPKEVQKKSEERSTWNPLNLIKVGGDIVTSTTGEAGGGNVPGLTEQPIAKGRIIVYTKLGCEDCKLVRLFMHQQRLKYVEINIDIFPSRKLELEKNTGSSIVPKVYFNDLLIGGLTELKKMEESGILNEKTGALFNDEPSSAAPLPPLPGEDDESGCGKMDELATIVRKMRESITLKDRFYKMRRFSNCFPGSEAVDFISEDQYLERDEAVEFGRKLASKHFFRHVLDENVFEDGNQPYRFLDHDPVIMTQCYNIPRGIIDVAPKPMAEIASRYIRTTEELQRVETSDLSREEKIAFFINLYNMMAIHALVTCGHPAGPLDRKKFFGDFKYVIGGCAYSLSAIENGILRGNQRPPYNLVKPFGHKDQRSKVVLSYPEPLVHFALVCGTKSGPALRCYSPGNIDKELMEAARDFVRNGGLIVDPEAKVASVSKILRWYNTDFGKNETEVLKHAANYLEPAASEQFLELLANTQLKVSYQPYDWSLNI</sequence>
<dbReference type="CDD" id="cd04371">
    <property type="entry name" value="DEP"/>
    <property type="match status" value="1"/>
</dbReference>
<dbReference type="Gene3D" id="3.40.30.10">
    <property type="entry name" value="Glutaredoxin"/>
    <property type="match status" value="1"/>
</dbReference>
<feature type="region of interest" description="Disordered" evidence="1">
    <location>
        <begin position="1"/>
        <end position="163"/>
    </location>
</feature>
<name>A0A9R0ZWE1_TRITD</name>
<protein>
    <recommendedName>
        <fullName evidence="2">DEP domain-containing protein</fullName>
    </recommendedName>
</protein>
<dbReference type="GO" id="GO:0035556">
    <property type="term" value="P:intracellular signal transduction"/>
    <property type="evidence" value="ECO:0007669"/>
    <property type="project" value="InterPro"/>
</dbReference>
<feature type="compositionally biased region" description="Polar residues" evidence="1">
    <location>
        <begin position="153"/>
        <end position="163"/>
    </location>
</feature>
<dbReference type="InterPro" id="IPR002109">
    <property type="entry name" value="Glutaredoxin"/>
</dbReference>
<dbReference type="InterPro" id="IPR006869">
    <property type="entry name" value="DUF547"/>
</dbReference>
<dbReference type="Pfam" id="PF04784">
    <property type="entry name" value="DUF547"/>
    <property type="match status" value="1"/>
</dbReference>
<accession>A0A9R0ZWE1</accession>
<feature type="region of interest" description="Disordered" evidence="1">
    <location>
        <begin position="200"/>
        <end position="239"/>
    </location>
</feature>
<evidence type="ECO:0000259" key="2">
    <source>
        <dbReference type="PROSITE" id="PS50186"/>
    </source>
</evidence>
<dbReference type="InterPro" id="IPR036390">
    <property type="entry name" value="WH_DNA-bd_sf"/>
</dbReference>
<dbReference type="Gramene" id="TRITD7Bv1G036460.2">
    <property type="protein sequence ID" value="TRITD7Bv1G036460.2"/>
    <property type="gene ID" value="TRITD7Bv1G036460"/>
</dbReference>
<feature type="compositionally biased region" description="Basic and acidic residues" evidence="1">
    <location>
        <begin position="16"/>
        <end position="25"/>
    </location>
</feature>
<evidence type="ECO:0000256" key="1">
    <source>
        <dbReference type="SAM" id="MobiDB-lite"/>
    </source>
</evidence>
<feature type="compositionally biased region" description="Basic and acidic residues" evidence="1">
    <location>
        <begin position="227"/>
        <end position="239"/>
    </location>
</feature>
<feature type="region of interest" description="Disordered" evidence="1">
    <location>
        <begin position="361"/>
        <end position="383"/>
    </location>
</feature>
<dbReference type="InterPro" id="IPR036249">
    <property type="entry name" value="Thioredoxin-like_sf"/>
</dbReference>
<feature type="compositionally biased region" description="Acidic residues" evidence="1">
    <location>
        <begin position="127"/>
        <end position="144"/>
    </location>
</feature>
<feature type="compositionally biased region" description="Polar residues" evidence="1">
    <location>
        <begin position="75"/>
        <end position="85"/>
    </location>
</feature>
<reference evidence="3 4" key="1">
    <citation type="submission" date="2017-09" db="EMBL/GenBank/DDBJ databases">
        <authorList>
            <consortium name="International Durum Wheat Genome Sequencing Consortium (IDWGSC)"/>
            <person name="Milanesi L."/>
        </authorList>
    </citation>
    <scope>NUCLEOTIDE SEQUENCE [LARGE SCALE GENOMIC DNA]</scope>
    <source>
        <strain evidence="4">cv. Svevo</strain>
    </source>
</reference>
<dbReference type="SUPFAM" id="SSF46785">
    <property type="entry name" value="Winged helix' DNA-binding domain"/>
    <property type="match status" value="1"/>
</dbReference>
<organism evidence="3 4">
    <name type="scientific">Triticum turgidum subsp. durum</name>
    <name type="common">Durum wheat</name>
    <name type="synonym">Triticum durum</name>
    <dbReference type="NCBI Taxonomy" id="4567"/>
    <lineage>
        <taxon>Eukaryota</taxon>
        <taxon>Viridiplantae</taxon>
        <taxon>Streptophyta</taxon>
        <taxon>Embryophyta</taxon>
        <taxon>Tracheophyta</taxon>
        <taxon>Spermatophyta</taxon>
        <taxon>Magnoliopsida</taxon>
        <taxon>Liliopsida</taxon>
        <taxon>Poales</taxon>
        <taxon>Poaceae</taxon>
        <taxon>BOP clade</taxon>
        <taxon>Pooideae</taxon>
        <taxon>Triticodae</taxon>
        <taxon>Triticeae</taxon>
        <taxon>Triticinae</taxon>
        <taxon>Triticum</taxon>
    </lineage>
</organism>
<evidence type="ECO:0000313" key="3">
    <source>
        <dbReference type="EMBL" id="VAI84354.1"/>
    </source>
</evidence>
<dbReference type="Gene3D" id="1.10.10.10">
    <property type="entry name" value="Winged helix-like DNA-binding domain superfamily/Winged helix DNA-binding domain"/>
    <property type="match status" value="1"/>
</dbReference>
<dbReference type="PANTHER" id="PTHR46361:SF3">
    <property type="entry name" value="ELECTRON CARRIER_ PROTEIN DISULFIDE OXIDOREDUCTASE"/>
    <property type="match status" value="1"/>
</dbReference>
<dbReference type="SUPFAM" id="SSF52833">
    <property type="entry name" value="Thioredoxin-like"/>
    <property type="match status" value="1"/>
</dbReference>
<dbReference type="PROSITE" id="PS51354">
    <property type="entry name" value="GLUTAREDOXIN_2"/>
    <property type="match status" value="1"/>
</dbReference>
<keyword evidence="4" id="KW-1185">Reference proteome</keyword>
<dbReference type="AlphaFoldDB" id="A0A9R0ZWE1"/>
<dbReference type="Proteomes" id="UP000324705">
    <property type="component" value="Chromosome 7B"/>
</dbReference>
<dbReference type="SMART" id="SM00049">
    <property type="entry name" value="DEP"/>
    <property type="match status" value="1"/>
</dbReference>
<proteinExistence type="predicted"/>
<dbReference type="Pfam" id="PF00610">
    <property type="entry name" value="DEP"/>
    <property type="match status" value="1"/>
</dbReference>
<feature type="compositionally biased region" description="Basic and acidic residues" evidence="1">
    <location>
        <begin position="200"/>
        <end position="211"/>
    </location>
</feature>
<feature type="domain" description="DEP" evidence="2">
    <location>
        <begin position="397"/>
        <end position="470"/>
    </location>
</feature>
<dbReference type="Pfam" id="PF00462">
    <property type="entry name" value="Glutaredoxin"/>
    <property type="match status" value="1"/>
</dbReference>
<gene>
    <name evidence="3" type="ORF">TRITD_7Bv1G036460</name>
</gene>
<dbReference type="CDD" id="cd03027">
    <property type="entry name" value="GRX_DEP"/>
    <property type="match status" value="1"/>
</dbReference>
<dbReference type="PANTHER" id="PTHR46361">
    <property type="entry name" value="ELECTRON CARRIER/ PROTEIN DISULFIDE OXIDOREDUCTASE"/>
    <property type="match status" value="1"/>
</dbReference>
<dbReference type="InterPro" id="IPR036388">
    <property type="entry name" value="WH-like_DNA-bd_sf"/>
</dbReference>
<dbReference type="PROSITE" id="PS50186">
    <property type="entry name" value="DEP"/>
    <property type="match status" value="1"/>
</dbReference>
<dbReference type="EMBL" id="LT934124">
    <property type="protein sequence ID" value="VAI84354.1"/>
    <property type="molecule type" value="Genomic_DNA"/>
</dbReference>
<feature type="compositionally biased region" description="Basic and acidic residues" evidence="1">
    <location>
        <begin position="95"/>
        <end position="112"/>
    </location>
</feature>